<protein>
    <submittedName>
        <fullName evidence="5">ABC-type transporter ATP-binding protein</fullName>
    </submittedName>
</protein>
<dbReference type="Pfam" id="PF00005">
    <property type="entry name" value="ABC_tran"/>
    <property type="match status" value="1"/>
</dbReference>
<dbReference type="PROSITE" id="PS00211">
    <property type="entry name" value="ABC_TRANSPORTER_1"/>
    <property type="match status" value="1"/>
</dbReference>
<comment type="caution">
    <text evidence="5">The sequence shown here is derived from an EMBL/GenBank/DDBJ whole genome shotgun (WGS) entry which is preliminary data.</text>
</comment>
<dbReference type="InterPro" id="IPR050166">
    <property type="entry name" value="ABC_transporter_ATP-bind"/>
</dbReference>
<gene>
    <name evidence="5" type="ORF">UX45_C0012G0002</name>
</gene>
<feature type="domain" description="ABC transporter" evidence="4">
    <location>
        <begin position="21"/>
        <end position="278"/>
    </location>
</feature>
<reference evidence="5 6" key="1">
    <citation type="journal article" date="2015" name="Nature">
        <title>rRNA introns, odd ribosomes, and small enigmatic genomes across a large radiation of phyla.</title>
        <authorList>
            <person name="Brown C.T."/>
            <person name="Hug L.A."/>
            <person name="Thomas B.C."/>
            <person name="Sharon I."/>
            <person name="Castelle C.J."/>
            <person name="Singh A."/>
            <person name="Wilkins M.J."/>
            <person name="Williams K.H."/>
            <person name="Banfield J.F."/>
        </authorList>
    </citation>
    <scope>NUCLEOTIDE SEQUENCE [LARGE SCALE GENOMIC DNA]</scope>
</reference>
<keyword evidence="1" id="KW-0813">Transport</keyword>
<dbReference type="InterPro" id="IPR027417">
    <property type="entry name" value="P-loop_NTPase"/>
</dbReference>
<dbReference type="SUPFAM" id="SSF52540">
    <property type="entry name" value="P-loop containing nucleoside triphosphate hydrolases"/>
    <property type="match status" value="1"/>
</dbReference>
<sequence>MDSMQALPLVRKGGCLVKPILTVSNASFQVRKQHILHGVDFTIGRGQIVGVLGASGCGKTSLLNLIAGITRSTSGIVSVNYDGQETEIVGPGPDRGIVYQAYGLYPFLTSVENVAFGLKLHLTTIPRRMWGQVTGFWRRLRREHLKHAEELLVRFGLGDAVHKYPHELSGGMRQRVAIAQALIMKPQILLLDEPFGALDEATREDLQRMLLVLYEENIQAVGQGKPAPHTILLVTHAISEAIFVGDRVMGLSRHWNWEEQGFSSCPGATVVYDKVAPVFNSTDSVDFEKFFGQKNEIAQLVFDEKVRVRPQDHCTFWSQVRVNHGHGVTHDV</sequence>
<dbReference type="InterPro" id="IPR017871">
    <property type="entry name" value="ABC_transporter-like_CS"/>
</dbReference>
<dbReference type="PANTHER" id="PTHR42788">
    <property type="entry name" value="TAURINE IMPORT ATP-BINDING PROTEIN-RELATED"/>
    <property type="match status" value="1"/>
</dbReference>
<dbReference type="InterPro" id="IPR003593">
    <property type="entry name" value="AAA+_ATPase"/>
</dbReference>
<evidence type="ECO:0000259" key="4">
    <source>
        <dbReference type="PROSITE" id="PS50893"/>
    </source>
</evidence>
<keyword evidence="3 5" id="KW-0067">ATP-binding</keyword>
<name>A0A0G1PJN3_9BACT</name>
<dbReference type="Proteomes" id="UP000034705">
    <property type="component" value="Unassembled WGS sequence"/>
</dbReference>
<dbReference type="EMBL" id="LCMG01000012">
    <property type="protein sequence ID" value="KKU32961.1"/>
    <property type="molecule type" value="Genomic_DNA"/>
</dbReference>
<dbReference type="SMART" id="SM00382">
    <property type="entry name" value="AAA"/>
    <property type="match status" value="1"/>
</dbReference>
<dbReference type="PANTHER" id="PTHR42788:SF13">
    <property type="entry name" value="ALIPHATIC SULFONATES IMPORT ATP-BINDING PROTEIN SSUB"/>
    <property type="match status" value="1"/>
</dbReference>
<dbReference type="AlphaFoldDB" id="A0A0G1PJN3"/>
<evidence type="ECO:0000256" key="3">
    <source>
        <dbReference type="ARBA" id="ARBA00022840"/>
    </source>
</evidence>
<evidence type="ECO:0000313" key="5">
    <source>
        <dbReference type="EMBL" id="KKU32961.1"/>
    </source>
</evidence>
<dbReference type="GO" id="GO:0016887">
    <property type="term" value="F:ATP hydrolysis activity"/>
    <property type="evidence" value="ECO:0007669"/>
    <property type="project" value="InterPro"/>
</dbReference>
<accession>A0A0G1PJN3</accession>
<evidence type="ECO:0000256" key="1">
    <source>
        <dbReference type="ARBA" id="ARBA00022448"/>
    </source>
</evidence>
<organism evidence="5 6">
    <name type="scientific">Candidatus Uhrbacteria bacterium GW2011_GWF2_46_218</name>
    <dbReference type="NCBI Taxonomy" id="1619001"/>
    <lineage>
        <taxon>Bacteria</taxon>
        <taxon>Candidatus Uhriibacteriota</taxon>
    </lineage>
</organism>
<dbReference type="PROSITE" id="PS50893">
    <property type="entry name" value="ABC_TRANSPORTER_2"/>
    <property type="match status" value="1"/>
</dbReference>
<dbReference type="GO" id="GO:0005524">
    <property type="term" value="F:ATP binding"/>
    <property type="evidence" value="ECO:0007669"/>
    <property type="project" value="UniProtKB-KW"/>
</dbReference>
<dbReference type="InterPro" id="IPR003439">
    <property type="entry name" value="ABC_transporter-like_ATP-bd"/>
</dbReference>
<evidence type="ECO:0000256" key="2">
    <source>
        <dbReference type="ARBA" id="ARBA00022741"/>
    </source>
</evidence>
<proteinExistence type="predicted"/>
<evidence type="ECO:0000313" key="6">
    <source>
        <dbReference type="Proteomes" id="UP000034705"/>
    </source>
</evidence>
<keyword evidence="2" id="KW-0547">Nucleotide-binding</keyword>
<dbReference type="Gene3D" id="3.40.50.300">
    <property type="entry name" value="P-loop containing nucleotide triphosphate hydrolases"/>
    <property type="match status" value="1"/>
</dbReference>